<organism evidence="6 7">
    <name type="scientific">Hyalangium rubrum</name>
    <dbReference type="NCBI Taxonomy" id="3103134"/>
    <lineage>
        <taxon>Bacteria</taxon>
        <taxon>Pseudomonadati</taxon>
        <taxon>Myxococcota</taxon>
        <taxon>Myxococcia</taxon>
        <taxon>Myxococcales</taxon>
        <taxon>Cystobacterineae</taxon>
        <taxon>Archangiaceae</taxon>
        <taxon>Hyalangium</taxon>
    </lineage>
</organism>
<evidence type="ECO:0000256" key="3">
    <source>
        <dbReference type="ARBA" id="ARBA00023125"/>
    </source>
</evidence>
<evidence type="ECO:0000259" key="5">
    <source>
        <dbReference type="Pfam" id="PF04542"/>
    </source>
</evidence>
<evidence type="ECO:0000256" key="4">
    <source>
        <dbReference type="ARBA" id="ARBA00023163"/>
    </source>
</evidence>
<sequence length="172" mass="19383">MYRRFAPAINRRALGMLQDPAEAHDVMQDTFLAYMGNEASLRGEADVFTVLYQIATYKAVDRLRRKSRWSGVLGSLDVKEEEDSNLPGAWAQSSNEGGMTRVEALRDLALLTQDEEPRTLTAAVLYFVEGHTQEEVARILGFEDRKHVSHLLRDFAARARERGARLGKRGTS</sequence>
<dbReference type="InterPro" id="IPR013325">
    <property type="entry name" value="RNA_pol_sigma_r2"/>
</dbReference>
<gene>
    <name evidence="6" type="ORF">SYV04_08760</name>
</gene>
<evidence type="ECO:0000313" key="6">
    <source>
        <dbReference type="EMBL" id="MDY7226474.1"/>
    </source>
</evidence>
<keyword evidence="3" id="KW-0238">DNA-binding</keyword>
<keyword evidence="2" id="KW-0731">Sigma factor</keyword>
<dbReference type="InterPro" id="IPR039425">
    <property type="entry name" value="RNA_pol_sigma-70-like"/>
</dbReference>
<dbReference type="PANTHER" id="PTHR43133">
    <property type="entry name" value="RNA POLYMERASE ECF-TYPE SIGMA FACTO"/>
    <property type="match status" value="1"/>
</dbReference>
<keyword evidence="1" id="KW-0805">Transcription regulation</keyword>
<reference evidence="6 7" key="1">
    <citation type="submission" date="2023-12" db="EMBL/GenBank/DDBJ databases">
        <title>the genome sequence of Hyalangium sp. s54d21.</title>
        <authorList>
            <person name="Zhang X."/>
        </authorList>
    </citation>
    <scope>NUCLEOTIDE SEQUENCE [LARGE SCALE GENOMIC DNA]</scope>
    <source>
        <strain evidence="7">s54d21</strain>
    </source>
</reference>
<comment type="caution">
    <text evidence="6">The sequence shown here is derived from an EMBL/GenBank/DDBJ whole genome shotgun (WGS) entry which is preliminary data.</text>
</comment>
<dbReference type="Pfam" id="PF04542">
    <property type="entry name" value="Sigma70_r2"/>
    <property type="match status" value="1"/>
</dbReference>
<evidence type="ECO:0000256" key="2">
    <source>
        <dbReference type="ARBA" id="ARBA00023082"/>
    </source>
</evidence>
<dbReference type="EMBL" id="JAXIVS010000002">
    <property type="protein sequence ID" value="MDY7226474.1"/>
    <property type="molecule type" value="Genomic_DNA"/>
</dbReference>
<dbReference type="PANTHER" id="PTHR43133:SF8">
    <property type="entry name" value="RNA POLYMERASE SIGMA FACTOR HI_1459-RELATED"/>
    <property type="match status" value="1"/>
</dbReference>
<dbReference type="SUPFAM" id="SSF88946">
    <property type="entry name" value="Sigma2 domain of RNA polymerase sigma factors"/>
    <property type="match status" value="1"/>
</dbReference>
<feature type="domain" description="RNA polymerase sigma-70 region 2" evidence="5">
    <location>
        <begin position="1"/>
        <end position="68"/>
    </location>
</feature>
<dbReference type="Gene3D" id="1.10.10.10">
    <property type="entry name" value="Winged helix-like DNA-binding domain superfamily/Winged helix DNA-binding domain"/>
    <property type="match status" value="1"/>
</dbReference>
<keyword evidence="7" id="KW-1185">Reference proteome</keyword>
<dbReference type="InterPro" id="IPR007627">
    <property type="entry name" value="RNA_pol_sigma70_r2"/>
</dbReference>
<dbReference type="Proteomes" id="UP001291309">
    <property type="component" value="Unassembled WGS sequence"/>
</dbReference>
<proteinExistence type="predicted"/>
<accession>A0ABU5GZ74</accession>
<protein>
    <submittedName>
        <fullName evidence="6">Sigma-70 family RNA polymerase sigma factor</fullName>
    </submittedName>
</protein>
<name>A0ABU5GZ74_9BACT</name>
<dbReference type="Gene3D" id="1.10.1740.10">
    <property type="match status" value="1"/>
</dbReference>
<dbReference type="InterPro" id="IPR036388">
    <property type="entry name" value="WH-like_DNA-bd_sf"/>
</dbReference>
<dbReference type="RefSeq" id="WP_321545193.1">
    <property type="nucleotide sequence ID" value="NZ_JAXIVS010000002.1"/>
</dbReference>
<evidence type="ECO:0000256" key="1">
    <source>
        <dbReference type="ARBA" id="ARBA00023015"/>
    </source>
</evidence>
<evidence type="ECO:0000313" key="7">
    <source>
        <dbReference type="Proteomes" id="UP001291309"/>
    </source>
</evidence>
<keyword evidence="4" id="KW-0804">Transcription</keyword>